<evidence type="ECO:0008006" key="3">
    <source>
        <dbReference type="Google" id="ProtNLM"/>
    </source>
</evidence>
<accession>A0ABV7W801</accession>
<dbReference type="Proteomes" id="UP001595729">
    <property type="component" value="Unassembled WGS sequence"/>
</dbReference>
<sequence length="129" mass="13626">MNSNEGNAVMNRVSYGVALKLILSGVLVGGLSACGGGGGGGSSDDVDLRAAYDRINQKCMTYSDVEKAVGRSPDEAPHSGRRNWYSGNQQLFVTFAERDPKPAVVNAVSWNEVPGSELVKGFEVECGDL</sequence>
<proteinExistence type="predicted"/>
<dbReference type="RefSeq" id="WP_382177858.1">
    <property type="nucleotide sequence ID" value="NZ_JBHRXX010000009.1"/>
</dbReference>
<organism evidence="1 2">
    <name type="scientific">Hydrogenophaga luteola</name>
    <dbReference type="NCBI Taxonomy" id="1591122"/>
    <lineage>
        <taxon>Bacteria</taxon>
        <taxon>Pseudomonadati</taxon>
        <taxon>Pseudomonadota</taxon>
        <taxon>Betaproteobacteria</taxon>
        <taxon>Burkholderiales</taxon>
        <taxon>Comamonadaceae</taxon>
        <taxon>Hydrogenophaga</taxon>
    </lineage>
</organism>
<gene>
    <name evidence="1" type="ORF">ACFOPI_20025</name>
</gene>
<name>A0ABV7W801_9BURK</name>
<evidence type="ECO:0000313" key="1">
    <source>
        <dbReference type="EMBL" id="MFC3685895.1"/>
    </source>
</evidence>
<evidence type="ECO:0000313" key="2">
    <source>
        <dbReference type="Proteomes" id="UP001595729"/>
    </source>
</evidence>
<dbReference type="EMBL" id="JBHRXX010000009">
    <property type="protein sequence ID" value="MFC3685895.1"/>
    <property type="molecule type" value="Genomic_DNA"/>
</dbReference>
<keyword evidence="2" id="KW-1185">Reference proteome</keyword>
<comment type="caution">
    <text evidence="1">The sequence shown here is derived from an EMBL/GenBank/DDBJ whole genome shotgun (WGS) entry which is preliminary data.</text>
</comment>
<reference evidence="2" key="1">
    <citation type="journal article" date="2019" name="Int. J. Syst. Evol. Microbiol.">
        <title>The Global Catalogue of Microorganisms (GCM) 10K type strain sequencing project: providing services to taxonomists for standard genome sequencing and annotation.</title>
        <authorList>
            <consortium name="The Broad Institute Genomics Platform"/>
            <consortium name="The Broad Institute Genome Sequencing Center for Infectious Disease"/>
            <person name="Wu L."/>
            <person name="Ma J."/>
        </authorList>
    </citation>
    <scope>NUCLEOTIDE SEQUENCE [LARGE SCALE GENOMIC DNA]</scope>
    <source>
        <strain evidence="2">KCTC 42501</strain>
    </source>
</reference>
<protein>
    <recommendedName>
        <fullName evidence="3">Lipoprotein</fullName>
    </recommendedName>
</protein>